<organism evidence="2 3">
    <name type="scientific">Campylobacter hyointestinalis</name>
    <dbReference type="NCBI Taxonomy" id="198"/>
    <lineage>
        <taxon>Bacteria</taxon>
        <taxon>Pseudomonadati</taxon>
        <taxon>Campylobacterota</taxon>
        <taxon>Epsilonproteobacteria</taxon>
        <taxon>Campylobacterales</taxon>
        <taxon>Campylobacteraceae</taxon>
        <taxon>Campylobacter</taxon>
    </lineage>
</organism>
<keyword evidence="1" id="KW-0812">Transmembrane</keyword>
<feature type="transmembrane region" description="Helical" evidence="1">
    <location>
        <begin position="45"/>
        <end position="66"/>
    </location>
</feature>
<dbReference type="RefSeq" id="WP_147497660.1">
    <property type="nucleotide sequence ID" value="NZ_VOAP01000029.1"/>
</dbReference>
<protein>
    <recommendedName>
        <fullName evidence="4">Uroporphyrinogen III synthase HEM4</fullName>
    </recommendedName>
</protein>
<dbReference type="EMBL" id="VOAP01000029">
    <property type="protein sequence ID" value="TWO18090.1"/>
    <property type="molecule type" value="Genomic_DNA"/>
</dbReference>
<proteinExistence type="predicted"/>
<comment type="caution">
    <text evidence="2">The sequence shown here is derived from an EMBL/GenBank/DDBJ whole genome shotgun (WGS) entry which is preliminary data.</text>
</comment>
<dbReference type="Proteomes" id="UP000321812">
    <property type="component" value="Unassembled WGS sequence"/>
</dbReference>
<gene>
    <name evidence="2" type="ORF">YZ82_08790</name>
</gene>
<feature type="transmembrane region" description="Helical" evidence="1">
    <location>
        <begin position="7"/>
        <end position="25"/>
    </location>
</feature>
<dbReference type="AlphaFoldDB" id="A0A562X7E2"/>
<evidence type="ECO:0000313" key="3">
    <source>
        <dbReference type="Proteomes" id="UP000321812"/>
    </source>
</evidence>
<sequence length="334" mass="39007">MKARRYILYSILYVALVWVLVFTFFNGRFTISVFEYSIDLPIASWVILPIGLFALLSILHMSYYGFKNFLDARAVRSDLQLYNILAKEIFLGLESNKEFKTDLFLNPSEATKALSPWLNLGEPKFNNDDLKLAYETSQKIKNGEVCEIKKVKLLKTNPLFIQNEKNRIKADYKYALSILSAKGDINESLYKEAYNALIEYGTYLEISKFNLKYSNEDIIKLINRYVEDKNFEIATSDLFNIINKNQFECEEYIKMAINLKTKVAPDKLIGIFDKLRNEHLNASEAYLYLLYDFQMIEELREALASSQNDDFDRLKTLMFLRDNGKMISADIFYK</sequence>
<reference evidence="2 3" key="1">
    <citation type="submission" date="2019-07" db="EMBL/GenBank/DDBJ databases">
        <title>Rapid identification of Enteric Bacteria from Whole Genome Sequences (WGS) using Average Nucleotide Identity (ANI).</title>
        <authorList>
            <person name="Lane C."/>
        </authorList>
    </citation>
    <scope>NUCLEOTIDE SEQUENCE [LARGE SCALE GENOMIC DNA]</scope>
    <source>
        <strain evidence="2 3">D2411</strain>
    </source>
</reference>
<evidence type="ECO:0000256" key="1">
    <source>
        <dbReference type="SAM" id="Phobius"/>
    </source>
</evidence>
<keyword evidence="1" id="KW-1133">Transmembrane helix</keyword>
<keyword evidence="1" id="KW-0472">Membrane</keyword>
<evidence type="ECO:0000313" key="2">
    <source>
        <dbReference type="EMBL" id="TWO18090.1"/>
    </source>
</evidence>
<name>A0A562X7E2_CAMHY</name>
<evidence type="ECO:0008006" key="4">
    <source>
        <dbReference type="Google" id="ProtNLM"/>
    </source>
</evidence>
<accession>A0A562X7E2</accession>